<keyword evidence="2" id="KW-0812">Transmembrane</keyword>
<sequence length="221" mass="25351">MTSQQTSHLTESAVHARRILNRPITMRPNYRLWEKKTSGQFGDEVETRMMTNQSSEEEAPGILREVNQANDEATPPIKWNTINTRFKRMFLIFFIVGLILTIAMIPTLIMTKRNDHSVTDSPTNVPSELSDDDDGMGTSSEYPDQDQNYGDKGGSETVIDRKKDLSIIYYSILSFGLILMIPHFVPLIGSLLRCEKRKQTETNKKNAMNKSIEMEENHWHL</sequence>
<feature type="transmembrane region" description="Helical" evidence="2">
    <location>
        <begin position="167"/>
        <end position="188"/>
    </location>
</feature>
<proteinExistence type="predicted"/>
<feature type="region of interest" description="Disordered" evidence="1">
    <location>
        <begin position="115"/>
        <end position="155"/>
    </location>
</feature>
<feature type="transmembrane region" description="Helical" evidence="2">
    <location>
        <begin position="89"/>
        <end position="109"/>
    </location>
</feature>
<feature type="compositionally biased region" description="Polar residues" evidence="1">
    <location>
        <begin position="137"/>
        <end position="148"/>
    </location>
</feature>
<protein>
    <submittedName>
        <fullName evidence="3">Uncharacterized protein</fullName>
    </submittedName>
</protein>
<reference evidence="3" key="1">
    <citation type="submission" date="2021-01" db="EMBL/GenBank/DDBJ databases">
        <authorList>
            <person name="Corre E."/>
            <person name="Pelletier E."/>
            <person name="Niang G."/>
            <person name="Scheremetjew M."/>
            <person name="Finn R."/>
            <person name="Kale V."/>
            <person name="Holt S."/>
            <person name="Cochrane G."/>
            <person name="Meng A."/>
            <person name="Brown T."/>
            <person name="Cohen L."/>
        </authorList>
    </citation>
    <scope>NUCLEOTIDE SEQUENCE</scope>
    <source>
        <strain evidence="3">308</strain>
    </source>
</reference>
<dbReference type="EMBL" id="HBFR01023013">
    <property type="protein sequence ID" value="CAD8889315.1"/>
    <property type="molecule type" value="Transcribed_RNA"/>
</dbReference>
<gene>
    <name evidence="3" type="ORF">CHYS00102_LOCUS16520</name>
</gene>
<evidence type="ECO:0000256" key="2">
    <source>
        <dbReference type="SAM" id="Phobius"/>
    </source>
</evidence>
<accession>A0A7S1BJK5</accession>
<evidence type="ECO:0000256" key="1">
    <source>
        <dbReference type="SAM" id="MobiDB-lite"/>
    </source>
</evidence>
<keyword evidence="2" id="KW-0472">Membrane</keyword>
<keyword evidence="2" id="KW-1133">Transmembrane helix</keyword>
<dbReference type="AlphaFoldDB" id="A0A7S1BJK5"/>
<evidence type="ECO:0000313" key="3">
    <source>
        <dbReference type="EMBL" id="CAD8889315.1"/>
    </source>
</evidence>
<organism evidence="3">
    <name type="scientific">Corethron hystrix</name>
    <dbReference type="NCBI Taxonomy" id="216773"/>
    <lineage>
        <taxon>Eukaryota</taxon>
        <taxon>Sar</taxon>
        <taxon>Stramenopiles</taxon>
        <taxon>Ochrophyta</taxon>
        <taxon>Bacillariophyta</taxon>
        <taxon>Coscinodiscophyceae</taxon>
        <taxon>Corethrophycidae</taxon>
        <taxon>Corethrales</taxon>
        <taxon>Corethraceae</taxon>
        <taxon>Corethron</taxon>
    </lineage>
</organism>
<name>A0A7S1BJK5_9STRA</name>